<feature type="chain" id="PRO_5046469560" evidence="1">
    <location>
        <begin position="27"/>
        <end position="501"/>
    </location>
</feature>
<proteinExistence type="predicted"/>
<name>A0ABR9EBX2_9GAMM</name>
<evidence type="ECO:0000313" key="2">
    <source>
        <dbReference type="EMBL" id="MBE0368496.1"/>
    </source>
</evidence>
<protein>
    <submittedName>
        <fullName evidence="2">Uncharacterized protein</fullName>
    </submittedName>
</protein>
<sequence>MARKFFKPSLGLIYTSLLVGSAVSQAETQIPTDAQETCTVSETTLNKWFAQGDITKGGMVWPANSLDPVFADFDGNSRCDFYKWGAQMFLWLSSPVGNAYVFDGPSFYDVIHSGSGFKMLSNSVDTLNNNFNIRTLKDDDPIDSTGQAGGSGVLISQQDSLTYYGINVNDVFAYYRTGEQAGAFKGTDIATEFPNTIQGLRRVEDFAGRSFKDGEALVMEIKTSWVDASTVDASQYLVIDAMVPWYKKVSDTKWALQADSAVSKKLALVGMHVVGTVNGHPEMVWATFEHLDNVPDQDFYYTNNKGKRVEHEFDSEGKWTFTKSNTKSTTKVNEYQVVAGSKTDCVIAKTCNVGDIVAINDSKIQENNVIRQDPWGSEPNNKDKEIVSNNTDLISLNHSILPWLKGVGDVRANYFQVGSIWTARGEIPKNGSSDELRGSLSLANTTMETFHQASSTSPVSFKPINCFGCHGVTLPSTSTPPQEAFDVSHIFSSITPLNVEK</sequence>
<gene>
    <name evidence="2" type="ORF">PAUR_a2110</name>
</gene>
<keyword evidence="3" id="KW-1185">Reference proteome</keyword>
<dbReference type="Proteomes" id="UP000615755">
    <property type="component" value="Unassembled WGS sequence"/>
</dbReference>
<reference evidence="2 3" key="1">
    <citation type="submission" date="2015-03" db="EMBL/GenBank/DDBJ databases">
        <title>Genome sequence of Pseudoalteromonas aurantia.</title>
        <authorList>
            <person name="Xie B.-B."/>
            <person name="Rong J.-C."/>
            <person name="Qin Q.-L."/>
            <person name="Zhang Y.-Z."/>
        </authorList>
    </citation>
    <scope>NUCLEOTIDE SEQUENCE [LARGE SCALE GENOMIC DNA]</scope>
    <source>
        <strain evidence="2 3">208</strain>
    </source>
</reference>
<evidence type="ECO:0000256" key="1">
    <source>
        <dbReference type="SAM" id="SignalP"/>
    </source>
</evidence>
<accession>A0ABR9EBX2</accession>
<dbReference type="RefSeq" id="WP_192507770.1">
    <property type="nucleotide sequence ID" value="NZ_AQGV01000012.1"/>
</dbReference>
<comment type="caution">
    <text evidence="2">The sequence shown here is derived from an EMBL/GenBank/DDBJ whole genome shotgun (WGS) entry which is preliminary data.</text>
</comment>
<organism evidence="2 3">
    <name type="scientific">Pseudoalteromonas aurantia 208</name>
    <dbReference type="NCBI Taxonomy" id="1314867"/>
    <lineage>
        <taxon>Bacteria</taxon>
        <taxon>Pseudomonadati</taxon>
        <taxon>Pseudomonadota</taxon>
        <taxon>Gammaproteobacteria</taxon>
        <taxon>Alteromonadales</taxon>
        <taxon>Pseudoalteromonadaceae</taxon>
        <taxon>Pseudoalteromonas</taxon>
    </lineage>
</organism>
<feature type="signal peptide" evidence="1">
    <location>
        <begin position="1"/>
        <end position="26"/>
    </location>
</feature>
<dbReference type="EMBL" id="AQGV01000012">
    <property type="protein sequence ID" value="MBE0368496.1"/>
    <property type="molecule type" value="Genomic_DNA"/>
</dbReference>
<evidence type="ECO:0000313" key="3">
    <source>
        <dbReference type="Proteomes" id="UP000615755"/>
    </source>
</evidence>
<keyword evidence="1" id="KW-0732">Signal</keyword>